<dbReference type="EMBL" id="GBHO01045356">
    <property type="protein sequence ID" value="JAF98247.1"/>
    <property type="molecule type" value="Transcribed_RNA"/>
</dbReference>
<reference evidence="3" key="1">
    <citation type="journal article" date="2014" name="PLoS ONE">
        <title>Transcriptome-Based Identification of ABC Transporters in the Western Tarnished Plant Bug Lygus hesperus.</title>
        <authorList>
            <person name="Hull J.J."/>
            <person name="Chaney K."/>
            <person name="Geib S.M."/>
            <person name="Fabrick J.A."/>
            <person name="Brent C.S."/>
            <person name="Walsh D."/>
            <person name="Lavine L.C."/>
        </authorList>
    </citation>
    <scope>NUCLEOTIDE SEQUENCE</scope>
</reference>
<feature type="compositionally biased region" description="Gly residues" evidence="1">
    <location>
        <begin position="16"/>
        <end position="26"/>
    </location>
</feature>
<evidence type="ECO:0000313" key="2">
    <source>
        <dbReference type="EMBL" id="JAF98246.1"/>
    </source>
</evidence>
<keyword evidence="3" id="KW-0418">Kinase</keyword>
<sequence>MMLITPHKSTCPGSDSSGGGGGGGVVGKNAGNTSLDSNRDNGSIWETMAYTAVPSTTTTTTLLLSNTSTNTLQPTSLSANAKVISTTHVQQRIYQHRRCTNS</sequence>
<protein>
    <submittedName>
        <fullName evidence="3">Sphingoid long chain base kinase 5</fullName>
    </submittedName>
</protein>
<dbReference type="EMBL" id="GBHO01045357">
    <property type="protein sequence ID" value="JAF98246.1"/>
    <property type="molecule type" value="Transcribed_RNA"/>
</dbReference>
<name>A0A0A9VVK7_LYGHE</name>
<feature type="region of interest" description="Disordered" evidence="1">
    <location>
        <begin position="1"/>
        <end position="41"/>
    </location>
</feature>
<evidence type="ECO:0000256" key="1">
    <source>
        <dbReference type="SAM" id="MobiDB-lite"/>
    </source>
</evidence>
<accession>A0A0A9VVK7</accession>
<evidence type="ECO:0000313" key="3">
    <source>
        <dbReference type="EMBL" id="JAF98247.1"/>
    </source>
</evidence>
<dbReference type="AlphaFoldDB" id="A0A0A9VVK7"/>
<dbReference type="GO" id="GO:0016301">
    <property type="term" value="F:kinase activity"/>
    <property type="evidence" value="ECO:0007669"/>
    <property type="project" value="UniProtKB-KW"/>
</dbReference>
<gene>
    <name evidence="3" type="primary">LCB5_1</name>
    <name evidence="2" type="synonym">LCB5_0</name>
    <name evidence="2" type="ORF">CM83_13846</name>
    <name evidence="3" type="ORF">CM83_13847</name>
</gene>
<reference evidence="3" key="2">
    <citation type="submission" date="2014-07" db="EMBL/GenBank/DDBJ databases">
        <authorList>
            <person name="Hull J."/>
        </authorList>
    </citation>
    <scope>NUCLEOTIDE SEQUENCE</scope>
</reference>
<organism evidence="3">
    <name type="scientific">Lygus hesperus</name>
    <name type="common">Western plant bug</name>
    <dbReference type="NCBI Taxonomy" id="30085"/>
    <lineage>
        <taxon>Eukaryota</taxon>
        <taxon>Metazoa</taxon>
        <taxon>Ecdysozoa</taxon>
        <taxon>Arthropoda</taxon>
        <taxon>Hexapoda</taxon>
        <taxon>Insecta</taxon>
        <taxon>Pterygota</taxon>
        <taxon>Neoptera</taxon>
        <taxon>Paraneoptera</taxon>
        <taxon>Hemiptera</taxon>
        <taxon>Heteroptera</taxon>
        <taxon>Panheteroptera</taxon>
        <taxon>Cimicomorpha</taxon>
        <taxon>Miridae</taxon>
        <taxon>Mirini</taxon>
        <taxon>Lygus</taxon>
    </lineage>
</organism>
<proteinExistence type="predicted"/>
<keyword evidence="3" id="KW-0808">Transferase</keyword>